<gene>
    <name evidence="3" type="ORF">BDV26DRAFT_268534</name>
</gene>
<dbReference type="Proteomes" id="UP000326198">
    <property type="component" value="Unassembled WGS sequence"/>
</dbReference>
<dbReference type="EMBL" id="ML736267">
    <property type="protein sequence ID" value="KAE8375160.1"/>
    <property type="molecule type" value="Genomic_DNA"/>
</dbReference>
<feature type="signal peptide" evidence="2">
    <location>
        <begin position="1"/>
        <end position="19"/>
    </location>
</feature>
<keyword evidence="4" id="KW-1185">Reference proteome</keyword>
<reference evidence="3 4" key="1">
    <citation type="submission" date="2019-04" db="EMBL/GenBank/DDBJ databases">
        <title>Friends and foes A comparative genomics studyof 23 Aspergillus species from section Flavi.</title>
        <authorList>
            <consortium name="DOE Joint Genome Institute"/>
            <person name="Kjaerbolling I."/>
            <person name="Vesth T."/>
            <person name="Frisvad J.C."/>
            <person name="Nybo J.L."/>
            <person name="Theobald S."/>
            <person name="Kildgaard S."/>
            <person name="Isbrandt T."/>
            <person name="Kuo A."/>
            <person name="Sato A."/>
            <person name="Lyhne E.K."/>
            <person name="Kogle M.E."/>
            <person name="Wiebenga A."/>
            <person name="Kun R.S."/>
            <person name="Lubbers R.J."/>
            <person name="Makela M.R."/>
            <person name="Barry K."/>
            <person name="Chovatia M."/>
            <person name="Clum A."/>
            <person name="Daum C."/>
            <person name="Haridas S."/>
            <person name="He G."/>
            <person name="LaButti K."/>
            <person name="Lipzen A."/>
            <person name="Mondo S."/>
            <person name="Riley R."/>
            <person name="Salamov A."/>
            <person name="Simmons B.A."/>
            <person name="Magnuson J.K."/>
            <person name="Henrissat B."/>
            <person name="Mortensen U.H."/>
            <person name="Larsen T.O."/>
            <person name="Devries R.P."/>
            <person name="Grigoriev I.V."/>
            <person name="Machida M."/>
            <person name="Baker S.E."/>
            <person name="Andersen M.R."/>
        </authorList>
    </citation>
    <scope>NUCLEOTIDE SEQUENCE [LARGE SCALE GENOMIC DNA]</scope>
    <source>
        <strain evidence="3 4">IBT 29228</strain>
    </source>
</reference>
<dbReference type="AlphaFoldDB" id="A0A5N7B204"/>
<keyword evidence="2" id="KW-0732">Signal</keyword>
<evidence type="ECO:0008006" key="5">
    <source>
        <dbReference type="Google" id="ProtNLM"/>
    </source>
</evidence>
<name>A0A5N7B204_9EURO</name>
<feature type="region of interest" description="Disordered" evidence="1">
    <location>
        <begin position="31"/>
        <end position="66"/>
    </location>
</feature>
<feature type="compositionally biased region" description="Basic residues" evidence="1">
    <location>
        <begin position="35"/>
        <end position="44"/>
    </location>
</feature>
<protein>
    <recommendedName>
        <fullName evidence="5">Secreted protein</fullName>
    </recommendedName>
</protein>
<evidence type="ECO:0000313" key="4">
    <source>
        <dbReference type="Proteomes" id="UP000326198"/>
    </source>
</evidence>
<sequence length="103" mass="11324">MARVWQGTASLTLSGLAWCLQREGGISRSPLIHTGARHRERSKRYLGSNAADDTIRSEDHPNNATEISVTHPTCLASLRDIRFSHVFSRKSGGLIRRSGLVGI</sequence>
<organism evidence="3 4">
    <name type="scientific">Aspergillus bertholletiae</name>
    <dbReference type="NCBI Taxonomy" id="1226010"/>
    <lineage>
        <taxon>Eukaryota</taxon>
        <taxon>Fungi</taxon>
        <taxon>Dikarya</taxon>
        <taxon>Ascomycota</taxon>
        <taxon>Pezizomycotina</taxon>
        <taxon>Eurotiomycetes</taxon>
        <taxon>Eurotiomycetidae</taxon>
        <taxon>Eurotiales</taxon>
        <taxon>Aspergillaceae</taxon>
        <taxon>Aspergillus</taxon>
        <taxon>Aspergillus subgen. Circumdati</taxon>
    </lineage>
</organism>
<evidence type="ECO:0000256" key="1">
    <source>
        <dbReference type="SAM" id="MobiDB-lite"/>
    </source>
</evidence>
<accession>A0A5N7B204</accession>
<evidence type="ECO:0000256" key="2">
    <source>
        <dbReference type="SAM" id="SignalP"/>
    </source>
</evidence>
<evidence type="ECO:0000313" key="3">
    <source>
        <dbReference type="EMBL" id="KAE8375160.1"/>
    </source>
</evidence>
<proteinExistence type="predicted"/>
<feature type="chain" id="PRO_5024849781" description="Secreted protein" evidence="2">
    <location>
        <begin position="20"/>
        <end position="103"/>
    </location>
</feature>